<feature type="coiled-coil region" evidence="1">
    <location>
        <begin position="7"/>
        <end position="45"/>
    </location>
</feature>
<accession>A0A846MKI9</accession>
<evidence type="ECO:0000313" key="3">
    <source>
        <dbReference type="Proteomes" id="UP000532769"/>
    </source>
</evidence>
<reference evidence="2 3" key="1">
    <citation type="submission" date="2020-03" db="EMBL/GenBank/DDBJ databases">
        <title>Genomic Encyclopedia of Archaeal and Bacterial Type Strains, Phase II (KMG-II): from individual species to whole genera.</title>
        <authorList>
            <person name="Goeker M."/>
        </authorList>
    </citation>
    <scope>NUCLEOTIDE SEQUENCE [LARGE SCALE GENOMIC DNA]</scope>
    <source>
        <strain evidence="2 3">DSM 4749</strain>
    </source>
</reference>
<evidence type="ECO:0000313" key="2">
    <source>
        <dbReference type="EMBL" id="NIK16162.1"/>
    </source>
</evidence>
<dbReference type="Proteomes" id="UP000532769">
    <property type="component" value="Unassembled WGS sequence"/>
</dbReference>
<proteinExistence type="predicted"/>
<protein>
    <submittedName>
        <fullName evidence="2">HPt (Histidine-containing phosphotransfer) domain-containing protein</fullName>
    </submittedName>
</protein>
<dbReference type="AlphaFoldDB" id="A0A846MKI9"/>
<keyword evidence="1" id="KW-0175">Coiled coil</keyword>
<name>A0A846MKI9_9BACL</name>
<dbReference type="RefSeq" id="WP_166911483.1">
    <property type="nucleotide sequence ID" value="NZ_JAASRS010000001.1"/>
</dbReference>
<organism evidence="2 3">
    <name type="scientific">Saccharococcus thermophilus</name>
    <dbReference type="NCBI Taxonomy" id="29396"/>
    <lineage>
        <taxon>Bacteria</taxon>
        <taxon>Bacillati</taxon>
        <taxon>Bacillota</taxon>
        <taxon>Bacilli</taxon>
        <taxon>Bacillales</taxon>
        <taxon>Anoxybacillaceae</taxon>
        <taxon>Saccharococcus</taxon>
    </lineage>
</organism>
<dbReference type="EMBL" id="JAASRS010000001">
    <property type="protein sequence ID" value="NIK16162.1"/>
    <property type="molecule type" value="Genomic_DNA"/>
</dbReference>
<sequence>MFRLLKAEQLESENRQLKSRLEEAKKQLAEKEEMMQELIDDLFAELGAAIQQHEFVNSQHHALGELVERIKEKVDNVNALSKSSRETSDHQQYG</sequence>
<evidence type="ECO:0000256" key="1">
    <source>
        <dbReference type="SAM" id="Coils"/>
    </source>
</evidence>
<gene>
    <name evidence="2" type="ORF">BDD39_002672</name>
</gene>
<keyword evidence="3" id="KW-1185">Reference proteome</keyword>
<comment type="caution">
    <text evidence="2">The sequence shown here is derived from an EMBL/GenBank/DDBJ whole genome shotgun (WGS) entry which is preliminary data.</text>
</comment>